<evidence type="ECO:0000313" key="15">
    <source>
        <dbReference type="EMBL" id="SSX25599.1"/>
    </source>
</evidence>
<accession>A0A336KMN4</accession>
<keyword evidence="6" id="KW-0805">Transcription regulation</keyword>
<gene>
    <name evidence="14" type="primary">CSON012579</name>
</gene>
<name>A0A336KMN4_CULSO</name>
<keyword evidence="3" id="KW-0677">Repeat</keyword>
<feature type="domain" description="C2H2-type" evidence="12">
    <location>
        <begin position="209"/>
        <end position="237"/>
    </location>
</feature>
<evidence type="ECO:0000259" key="12">
    <source>
        <dbReference type="PROSITE" id="PS50157"/>
    </source>
</evidence>
<feature type="domain" description="C2H2-type" evidence="12">
    <location>
        <begin position="300"/>
        <end position="328"/>
    </location>
</feature>
<dbReference type="PANTHER" id="PTHR47772:SF13">
    <property type="entry name" value="GASTRULA ZINC FINGER PROTEIN XLCGF49.1-LIKE-RELATED"/>
    <property type="match status" value="1"/>
</dbReference>
<feature type="binding site" evidence="11">
    <location>
        <position position="7"/>
    </location>
    <ligand>
        <name>Zn(2+)</name>
        <dbReference type="ChEBI" id="CHEBI:29105"/>
    </ligand>
</feature>
<dbReference type="PROSITE" id="PS50157">
    <property type="entry name" value="ZINC_FINGER_C2H2_2"/>
    <property type="match status" value="6"/>
</dbReference>
<dbReference type="OMA" id="ERVHECD"/>
<keyword evidence="8" id="KW-0804">Transcription</keyword>
<reference evidence="15" key="2">
    <citation type="submission" date="2018-07" db="EMBL/GenBank/DDBJ databases">
        <authorList>
            <person name="Quirk P.G."/>
            <person name="Krulwich T.A."/>
        </authorList>
    </citation>
    <scope>NUCLEOTIDE SEQUENCE</scope>
</reference>
<feature type="binding site" evidence="11">
    <location>
        <position position="10"/>
    </location>
    <ligand>
        <name>Zn(2+)</name>
        <dbReference type="ChEBI" id="CHEBI:29105"/>
    </ligand>
</feature>
<evidence type="ECO:0000256" key="7">
    <source>
        <dbReference type="ARBA" id="ARBA00023125"/>
    </source>
</evidence>
<protein>
    <submittedName>
        <fullName evidence="14">CSON012579 protein</fullName>
    </submittedName>
</protein>
<evidence type="ECO:0000256" key="11">
    <source>
        <dbReference type="PROSITE-ProRule" id="PRU01263"/>
    </source>
</evidence>
<dbReference type="FunFam" id="3.30.160.60:FF:000065">
    <property type="entry name" value="B-cell CLL/lymphoma 6, member B"/>
    <property type="match status" value="1"/>
</dbReference>
<evidence type="ECO:0000259" key="13">
    <source>
        <dbReference type="PROSITE" id="PS51915"/>
    </source>
</evidence>
<dbReference type="AlphaFoldDB" id="A0A336KMN4"/>
<dbReference type="VEuPathDB" id="VectorBase:CSON012579"/>
<keyword evidence="2 11" id="KW-0479">Metal-binding</keyword>
<keyword evidence="7" id="KW-0238">DNA-binding</keyword>
<evidence type="ECO:0000256" key="1">
    <source>
        <dbReference type="ARBA" id="ARBA00004123"/>
    </source>
</evidence>
<evidence type="ECO:0000256" key="9">
    <source>
        <dbReference type="ARBA" id="ARBA00023242"/>
    </source>
</evidence>
<dbReference type="FunFam" id="3.30.160.60:FF:000322">
    <property type="entry name" value="GDNF-inducible zinc finger protein 1"/>
    <property type="match status" value="1"/>
</dbReference>
<dbReference type="PROSITE" id="PS51915">
    <property type="entry name" value="ZAD"/>
    <property type="match status" value="1"/>
</dbReference>
<feature type="binding site" evidence="11">
    <location>
        <position position="57"/>
    </location>
    <ligand>
        <name>Zn(2+)</name>
        <dbReference type="ChEBI" id="CHEBI:29105"/>
    </ligand>
</feature>
<dbReference type="Pfam" id="PF07776">
    <property type="entry name" value="zf-AD"/>
    <property type="match status" value="1"/>
</dbReference>
<dbReference type="PANTHER" id="PTHR47772">
    <property type="entry name" value="ZINC FINGER PROTEIN 200"/>
    <property type="match status" value="1"/>
</dbReference>
<evidence type="ECO:0000256" key="3">
    <source>
        <dbReference type="ARBA" id="ARBA00022737"/>
    </source>
</evidence>
<proteinExistence type="predicted"/>
<keyword evidence="4 10" id="KW-0863">Zinc-finger</keyword>
<dbReference type="Gene3D" id="3.30.160.60">
    <property type="entry name" value="Classic Zinc Finger"/>
    <property type="match status" value="4"/>
</dbReference>
<feature type="domain" description="C2H2-type" evidence="12">
    <location>
        <begin position="388"/>
        <end position="412"/>
    </location>
</feature>
<dbReference type="GO" id="GO:0008270">
    <property type="term" value="F:zinc ion binding"/>
    <property type="evidence" value="ECO:0007669"/>
    <property type="project" value="UniProtKB-UniRule"/>
</dbReference>
<dbReference type="GO" id="GO:0005634">
    <property type="term" value="C:nucleus"/>
    <property type="evidence" value="ECO:0007669"/>
    <property type="project" value="UniProtKB-SubCell"/>
</dbReference>
<dbReference type="InterPro" id="IPR036236">
    <property type="entry name" value="Znf_C2H2_sf"/>
</dbReference>
<feature type="domain" description="ZAD" evidence="13">
    <location>
        <begin position="5"/>
        <end position="81"/>
    </location>
</feature>
<dbReference type="EMBL" id="UFQS01000601">
    <property type="protein sequence ID" value="SSX05238.1"/>
    <property type="molecule type" value="Genomic_DNA"/>
</dbReference>
<evidence type="ECO:0000256" key="8">
    <source>
        <dbReference type="ARBA" id="ARBA00023163"/>
    </source>
</evidence>
<evidence type="ECO:0000256" key="4">
    <source>
        <dbReference type="ARBA" id="ARBA00022771"/>
    </source>
</evidence>
<feature type="domain" description="C2H2-type" evidence="12">
    <location>
        <begin position="331"/>
        <end position="359"/>
    </location>
</feature>
<sequence>MDVNLSCRLCLNTSEEYICIFDDETGKSNREIANLLEMFQLNIEPDPAKSNLMCMKCFVKLEDFNIFIQKCLENEKLWDGLKNEKATVKNEHVEYIEEYIEEDGEPYDEVEEIFLDNIEINQNAVQEQKIITNEIQRKEEEDQRIRSFFNLNCTKCIPPVYCHTLNEFKGHLRSVHNEKSPYLMCCSKKLTKRMDVIDHLNFHLDPDKLKCLHCQRIYSDSKNLKVHIMNMHCDEKPFECDICGRRYPKLEKLRVHMTSHLSEETKQEMRKHFCEKCDQLFLTKAVLKAHIKYTHLKQGYVCDSCAKHFKSQFDYKLHRRNVHGEDGPSRVQCPMCFKWYSNARTLKSHIKGVHERTESINCHICGIETTSKQSLYGHIRMKHTERAFHCEYCSKSFATPSRLREHTAIHTGISLYNCMYCPDKQFNVRANMYKHLKAVHLEEWKRDKIEKNRNPDFYKSRQN</sequence>
<dbReference type="SMART" id="SM00355">
    <property type="entry name" value="ZnF_C2H2"/>
    <property type="match status" value="9"/>
</dbReference>
<dbReference type="InterPro" id="IPR012934">
    <property type="entry name" value="Znf_AD"/>
</dbReference>
<keyword evidence="9" id="KW-0539">Nucleus</keyword>
<comment type="subcellular location">
    <subcellularLocation>
        <location evidence="1">Nucleus</location>
    </subcellularLocation>
</comment>
<dbReference type="SMART" id="SM00868">
    <property type="entry name" value="zf-AD"/>
    <property type="match status" value="1"/>
</dbReference>
<feature type="binding site" evidence="11">
    <location>
        <position position="54"/>
    </location>
    <ligand>
        <name>Zn(2+)</name>
        <dbReference type="ChEBI" id="CHEBI:29105"/>
    </ligand>
</feature>
<dbReference type="PROSITE" id="PS00028">
    <property type="entry name" value="ZINC_FINGER_C2H2_1"/>
    <property type="match status" value="6"/>
</dbReference>
<dbReference type="InterPro" id="IPR050636">
    <property type="entry name" value="C2H2-ZF_domain-containing"/>
</dbReference>
<evidence type="ECO:0000256" key="5">
    <source>
        <dbReference type="ARBA" id="ARBA00022833"/>
    </source>
</evidence>
<dbReference type="GO" id="GO:0003677">
    <property type="term" value="F:DNA binding"/>
    <property type="evidence" value="ECO:0007669"/>
    <property type="project" value="UniProtKB-KW"/>
</dbReference>
<dbReference type="Pfam" id="PF13894">
    <property type="entry name" value="zf-C2H2_4"/>
    <property type="match status" value="1"/>
</dbReference>
<keyword evidence="5 11" id="KW-0862">Zinc</keyword>
<dbReference type="EMBL" id="UFQT01000601">
    <property type="protein sequence ID" value="SSX25599.1"/>
    <property type="molecule type" value="Genomic_DNA"/>
</dbReference>
<evidence type="ECO:0000256" key="2">
    <source>
        <dbReference type="ARBA" id="ARBA00022723"/>
    </source>
</evidence>
<evidence type="ECO:0000256" key="10">
    <source>
        <dbReference type="PROSITE-ProRule" id="PRU00042"/>
    </source>
</evidence>
<dbReference type="Pfam" id="PF00096">
    <property type="entry name" value="zf-C2H2"/>
    <property type="match status" value="3"/>
</dbReference>
<reference evidence="14" key="1">
    <citation type="submission" date="2018-04" db="EMBL/GenBank/DDBJ databases">
        <authorList>
            <person name="Go L.Y."/>
            <person name="Mitchell J.A."/>
        </authorList>
    </citation>
    <scope>NUCLEOTIDE SEQUENCE</scope>
    <source>
        <tissue evidence="14">Whole organism</tissue>
    </source>
</reference>
<feature type="domain" description="C2H2-type" evidence="12">
    <location>
        <begin position="238"/>
        <end position="265"/>
    </location>
</feature>
<feature type="domain" description="C2H2-type" evidence="12">
    <location>
        <begin position="272"/>
        <end position="300"/>
    </location>
</feature>
<evidence type="ECO:0000313" key="14">
    <source>
        <dbReference type="EMBL" id="SSX05238.1"/>
    </source>
</evidence>
<organism evidence="14">
    <name type="scientific">Culicoides sonorensis</name>
    <name type="common">Biting midge</name>
    <dbReference type="NCBI Taxonomy" id="179676"/>
    <lineage>
        <taxon>Eukaryota</taxon>
        <taxon>Metazoa</taxon>
        <taxon>Ecdysozoa</taxon>
        <taxon>Arthropoda</taxon>
        <taxon>Hexapoda</taxon>
        <taxon>Insecta</taxon>
        <taxon>Pterygota</taxon>
        <taxon>Neoptera</taxon>
        <taxon>Endopterygota</taxon>
        <taxon>Diptera</taxon>
        <taxon>Nematocera</taxon>
        <taxon>Chironomoidea</taxon>
        <taxon>Ceratopogonidae</taxon>
        <taxon>Ceratopogoninae</taxon>
        <taxon>Culicoides</taxon>
        <taxon>Monoculicoides</taxon>
    </lineage>
</organism>
<dbReference type="Gene3D" id="3.40.1800.20">
    <property type="match status" value="1"/>
</dbReference>
<dbReference type="SUPFAM" id="SSF57716">
    <property type="entry name" value="Glucocorticoid receptor-like (DNA-binding domain)"/>
    <property type="match status" value="1"/>
</dbReference>
<evidence type="ECO:0000256" key="6">
    <source>
        <dbReference type="ARBA" id="ARBA00023015"/>
    </source>
</evidence>
<dbReference type="SUPFAM" id="SSF57667">
    <property type="entry name" value="beta-beta-alpha zinc fingers"/>
    <property type="match status" value="4"/>
</dbReference>
<dbReference type="InterPro" id="IPR013087">
    <property type="entry name" value="Znf_C2H2_type"/>
</dbReference>